<evidence type="ECO:0000256" key="1">
    <source>
        <dbReference type="ARBA" id="ARBA00004496"/>
    </source>
</evidence>
<keyword evidence="16" id="KW-1185">Reference proteome</keyword>
<feature type="binding site" evidence="13">
    <location>
        <position position="255"/>
    </location>
    <ligand>
        <name>Zn(2+)</name>
        <dbReference type="ChEBI" id="CHEBI:29105"/>
    </ligand>
</feature>
<dbReference type="GO" id="GO:0008270">
    <property type="term" value="F:zinc ion binding"/>
    <property type="evidence" value="ECO:0007669"/>
    <property type="project" value="UniProtKB-UniRule"/>
</dbReference>
<evidence type="ECO:0000256" key="5">
    <source>
        <dbReference type="ARBA" id="ARBA00022598"/>
    </source>
</evidence>
<dbReference type="GO" id="GO:0005829">
    <property type="term" value="C:cytosol"/>
    <property type="evidence" value="ECO:0007669"/>
    <property type="project" value="TreeGrafter"/>
</dbReference>
<dbReference type="SUPFAM" id="SSF52374">
    <property type="entry name" value="Nucleotidylyl transferase"/>
    <property type="match status" value="1"/>
</dbReference>
<keyword evidence="4 13" id="KW-0963">Cytoplasm</keyword>
<keyword evidence="7 13" id="KW-0547">Nucleotide-binding</keyword>
<name>A9BBD4_PROM4</name>
<comment type="subcellular location">
    <subcellularLocation>
        <location evidence="1 13">Cytoplasm</location>
    </subcellularLocation>
</comment>
<dbReference type="GO" id="GO:0005524">
    <property type="term" value="F:ATP binding"/>
    <property type="evidence" value="ECO:0007669"/>
    <property type="project" value="UniProtKB-UniRule"/>
</dbReference>
<evidence type="ECO:0000256" key="11">
    <source>
        <dbReference type="ARBA" id="ARBA00023146"/>
    </source>
</evidence>
<dbReference type="SMART" id="SM00840">
    <property type="entry name" value="DALR_2"/>
    <property type="match status" value="1"/>
</dbReference>
<keyword evidence="9 13" id="KW-0067">ATP-binding</keyword>
<reference evidence="15 16" key="1">
    <citation type="journal article" date="2007" name="PLoS Genet.">
        <title>Patterns and implications of gene gain and loss in the evolution of Prochlorococcus.</title>
        <authorList>
            <person name="Kettler G.C."/>
            <person name="Martiny A.C."/>
            <person name="Huang K."/>
            <person name="Zucker J."/>
            <person name="Coleman M.L."/>
            <person name="Rodrigue S."/>
            <person name="Chen F."/>
            <person name="Lapidus A."/>
            <person name="Ferriera S."/>
            <person name="Johnson J."/>
            <person name="Steglich C."/>
            <person name="Church G.M."/>
            <person name="Richardson P."/>
            <person name="Chisholm S.W."/>
        </authorList>
    </citation>
    <scope>NUCLEOTIDE SEQUENCE [LARGE SCALE GENOMIC DNA]</scope>
    <source>
        <strain evidence="16">MIT 9211</strain>
    </source>
</reference>
<dbReference type="PANTHER" id="PTHR10890:SF3">
    <property type="entry name" value="CYSTEINE--TRNA LIGASE, CYTOPLASMIC"/>
    <property type="match status" value="1"/>
</dbReference>
<comment type="similarity">
    <text evidence="2 13">Belongs to the class-I aminoacyl-tRNA synthetase family.</text>
</comment>
<dbReference type="Pfam" id="PF01406">
    <property type="entry name" value="tRNA-synt_1e"/>
    <property type="match status" value="1"/>
</dbReference>
<dbReference type="InterPro" id="IPR015803">
    <property type="entry name" value="Cys-tRNA-ligase"/>
</dbReference>
<keyword evidence="8 13" id="KW-0862">Zinc</keyword>
<proteinExistence type="inferred from homology"/>
<dbReference type="FunFam" id="3.40.50.620:FF:000009">
    <property type="entry name" value="Cysteine--tRNA ligase"/>
    <property type="match status" value="1"/>
</dbReference>
<evidence type="ECO:0000256" key="10">
    <source>
        <dbReference type="ARBA" id="ARBA00022917"/>
    </source>
</evidence>
<evidence type="ECO:0000256" key="13">
    <source>
        <dbReference type="HAMAP-Rule" id="MF_00041"/>
    </source>
</evidence>
<dbReference type="Gene3D" id="1.20.120.1910">
    <property type="entry name" value="Cysteine-tRNA ligase, C-terminal anti-codon recognition domain"/>
    <property type="match status" value="1"/>
</dbReference>
<dbReference type="PRINTS" id="PR00983">
    <property type="entry name" value="TRNASYNTHCYS"/>
</dbReference>
<comment type="catalytic activity">
    <reaction evidence="12 13">
        <text>tRNA(Cys) + L-cysteine + ATP = L-cysteinyl-tRNA(Cys) + AMP + diphosphate</text>
        <dbReference type="Rhea" id="RHEA:17773"/>
        <dbReference type="Rhea" id="RHEA-COMP:9661"/>
        <dbReference type="Rhea" id="RHEA-COMP:9679"/>
        <dbReference type="ChEBI" id="CHEBI:30616"/>
        <dbReference type="ChEBI" id="CHEBI:33019"/>
        <dbReference type="ChEBI" id="CHEBI:35235"/>
        <dbReference type="ChEBI" id="CHEBI:78442"/>
        <dbReference type="ChEBI" id="CHEBI:78517"/>
        <dbReference type="ChEBI" id="CHEBI:456215"/>
        <dbReference type="EC" id="6.1.1.16"/>
    </reaction>
</comment>
<feature type="binding site" evidence="13">
    <location>
        <position position="290"/>
    </location>
    <ligand>
        <name>ATP</name>
        <dbReference type="ChEBI" id="CHEBI:30616"/>
    </ligand>
</feature>
<evidence type="ECO:0000256" key="12">
    <source>
        <dbReference type="ARBA" id="ARBA00047398"/>
    </source>
</evidence>
<evidence type="ECO:0000259" key="14">
    <source>
        <dbReference type="SMART" id="SM00840"/>
    </source>
</evidence>
<dbReference type="Gene3D" id="3.40.50.620">
    <property type="entry name" value="HUPs"/>
    <property type="match status" value="1"/>
</dbReference>
<dbReference type="InterPro" id="IPR009080">
    <property type="entry name" value="tRNAsynth_Ia_anticodon-bd"/>
</dbReference>
<feature type="binding site" evidence="13">
    <location>
        <position position="259"/>
    </location>
    <ligand>
        <name>Zn(2+)</name>
        <dbReference type="ChEBI" id="CHEBI:29105"/>
    </ligand>
</feature>
<dbReference type="SUPFAM" id="SSF47323">
    <property type="entry name" value="Anticodon-binding domain of a subclass of class I aminoacyl-tRNA synthetases"/>
    <property type="match status" value="1"/>
</dbReference>
<dbReference type="PANTHER" id="PTHR10890">
    <property type="entry name" value="CYSTEINYL-TRNA SYNTHETASE"/>
    <property type="match status" value="1"/>
</dbReference>
<dbReference type="KEGG" id="pmj:P9211_12151"/>
<evidence type="ECO:0000256" key="2">
    <source>
        <dbReference type="ARBA" id="ARBA00005594"/>
    </source>
</evidence>
<dbReference type="RefSeq" id="WP_012195767.1">
    <property type="nucleotide sequence ID" value="NC_009976.1"/>
</dbReference>
<feature type="binding site" evidence="13">
    <location>
        <position position="230"/>
    </location>
    <ligand>
        <name>Zn(2+)</name>
        <dbReference type="ChEBI" id="CHEBI:29105"/>
    </ligand>
</feature>
<feature type="short sequence motif" description="'KMSKS' region" evidence="13">
    <location>
        <begin position="287"/>
        <end position="291"/>
    </location>
</feature>
<dbReference type="InterPro" id="IPR014729">
    <property type="entry name" value="Rossmann-like_a/b/a_fold"/>
</dbReference>
<evidence type="ECO:0000256" key="7">
    <source>
        <dbReference type="ARBA" id="ARBA00022741"/>
    </source>
</evidence>
<gene>
    <name evidence="13 15" type="primary">cysS</name>
    <name evidence="15" type="ordered locus">P9211_12151</name>
</gene>
<dbReference type="EMBL" id="CP000878">
    <property type="protein sequence ID" value="ABX09146.1"/>
    <property type="molecule type" value="Genomic_DNA"/>
</dbReference>
<keyword evidence="10 13" id="KW-0648">Protein biosynthesis</keyword>
<protein>
    <recommendedName>
        <fullName evidence="13">Cysteine--tRNA ligase</fullName>
        <ecNumber evidence="13">6.1.1.16</ecNumber>
    </recommendedName>
    <alternativeName>
        <fullName evidence="13">Cysteinyl-tRNA synthetase</fullName>
        <shortName evidence="13">CysRS</shortName>
    </alternativeName>
</protein>
<evidence type="ECO:0000256" key="8">
    <source>
        <dbReference type="ARBA" id="ARBA00022833"/>
    </source>
</evidence>
<keyword evidence="6 13" id="KW-0479">Metal-binding</keyword>
<comment type="subunit">
    <text evidence="3 13">Monomer.</text>
</comment>
<dbReference type="STRING" id="93059.P9211_12151"/>
<dbReference type="Proteomes" id="UP000000788">
    <property type="component" value="Chromosome"/>
</dbReference>
<keyword evidence="5 13" id="KW-0436">Ligase</keyword>
<dbReference type="InterPro" id="IPR024909">
    <property type="entry name" value="Cys-tRNA/MSH_ligase"/>
</dbReference>
<organism evidence="15 16">
    <name type="scientific">Prochlorococcus marinus (strain MIT 9211)</name>
    <dbReference type="NCBI Taxonomy" id="93059"/>
    <lineage>
        <taxon>Bacteria</taxon>
        <taxon>Bacillati</taxon>
        <taxon>Cyanobacteriota</taxon>
        <taxon>Cyanophyceae</taxon>
        <taxon>Synechococcales</taxon>
        <taxon>Prochlorococcaceae</taxon>
        <taxon>Prochlorococcus</taxon>
    </lineage>
</organism>
<sequence>MKKQPIVDTSDKKPNVQVAFKLTNTLTQQTEVFNPLKPNHVTIYCCGVTVYDLCHLGHARSYISWDVLRRYFIWQGYKVTFVQNFTDIDDKIISRAAKENSTMNEVSERNIKEFHKDMDSLGILRPDRMPRATKCIDGIRSMIQDLEAKGAAYSTEGDVYFAVMRHPNYGKLSGRDLSAQQLNAEGRVTEKEKARKQHPFDFALWKSAKDGEPSFSSPWGSGRPGWHIECSAMVLQELGETIDIHLGGADLVFPHHENEIAQSEAATGKKLANYWLHNGMVNVGGQKMSKSLGNFTTIRSLLEEGVSAMTLRFFILQAHYRKPLDFTLEGLEAASSGWKGLNTAICLGEVNKNILQWPKHPVNKTTETNSTPTEAREELDHLRQRFIDVMNDDLNTSAAMAVLFELARPLKSIANEIERNPYKQIPDIKAKKLYARWLTLVELANVLGLQGEMKQENLSRNSSIPNKSVIEEAIKQRSAAKRVRNYEKADQIRDDLKKQGIELIDKSEGVTDWIRI</sequence>
<dbReference type="HAMAP" id="MF_00041">
    <property type="entry name" value="Cys_tRNA_synth"/>
    <property type="match status" value="1"/>
</dbReference>
<dbReference type="eggNOG" id="COG0215">
    <property type="taxonomic scope" value="Bacteria"/>
</dbReference>
<keyword evidence="11 13" id="KW-0030">Aminoacyl-tRNA synthetase</keyword>
<evidence type="ECO:0000256" key="3">
    <source>
        <dbReference type="ARBA" id="ARBA00011245"/>
    </source>
</evidence>
<dbReference type="GO" id="GO:0004817">
    <property type="term" value="F:cysteine-tRNA ligase activity"/>
    <property type="evidence" value="ECO:0007669"/>
    <property type="project" value="UniProtKB-UniRule"/>
</dbReference>
<dbReference type="CDD" id="cd00672">
    <property type="entry name" value="CysRS_core"/>
    <property type="match status" value="1"/>
</dbReference>
<feature type="domain" description="Cysteinyl-tRNA synthetase class Ia DALR" evidence="14">
    <location>
        <begin position="385"/>
        <end position="458"/>
    </location>
</feature>
<dbReference type="EC" id="6.1.1.16" evidence="13"/>
<dbReference type="InterPro" id="IPR015273">
    <property type="entry name" value="Cys-tRNA-synt_Ia_DALR"/>
</dbReference>
<evidence type="ECO:0000313" key="16">
    <source>
        <dbReference type="Proteomes" id="UP000000788"/>
    </source>
</evidence>
<dbReference type="Pfam" id="PF09190">
    <property type="entry name" value="DALR_2"/>
    <property type="match status" value="1"/>
</dbReference>
<accession>A9BBD4</accession>
<evidence type="ECO:0000313" key="15">
    <source>
        <dbReference type="EMBL" id="ABX09146.1"/>
    </source>
</evidence>
<feature type="short sequence motif" description="'HIGH' region" evidence="13">
    <location>
        <begin position="48"/>
        <end position="58"/>
    </location>
</feature>
<evidence type="ECO:0000256" key="9">
    <source>
        <dbReference type="ARBA" id="ARBA00022840"/>
    </source>
</evidence>
<comment type="cofactor">
    <cofactor evidence="13">
        <name>Zn(2+)</name>
        <dbReference type="ChEBI" id="CHEBI:29105"/>
    </cofactor>
    <text evidence="13">Binds 1 zinc ion per subunit.</text>
</comment>
<feature type="binding site" evidence="13">
    <location>
        <position position="46"/>
    </location>
    <ligand>
        <name>Zn(2+)</name>
        <dbReference type="ChEBI" id="CHEBI:29105"/>
    </ligand>
</feature>
<evidence type="ECO:0000256" key="6">
    <source>
        <dbReference type="ARBA" id="ARBA00022723"/>
    </source>
</evidence>
<dbReference type="NCBIfam" id="TIGR00435">
    <property type="entry name" value="cysS"/>
    <property type="match status" value="1"/>
</dbReference>
<dbReference type="InterPro" id="IPR032678">
    <property type="entry name" value="tRNA-synt_1_cat_dom"/>
</dbReference>
<evidence type="ECO:0000256" key="4">
    <source>
        <dbReference type="ARBA" id="ARBA00022490"/>
    </source>
</evidence>
<dbReference type="HOGENOM" id="CLU_013528_0_1_3"/>
<dbReference type="AlphaFoldDB" id="A9BBD4"/>
<dbReference type="GO" id="GO:0006423">
    <property type="term" value="P:cysteinyl-tRNA aminoacylation"/>
    <property type="evidence" value="ECO:0007669"/>
    <property type="project" value="UniProtKB-UniRule"/>
</dbReference>